<evidence type="ECO:0008006" key="4">
    <source>
        <dbReference type="Google" id="ProtNLM"/>
    </source>
</evidence>
<dbReference type="OrthoDB" id="1435518at2"/>
<organism evidence="2 3">
    <name type="scientific">Flavobacterium arcticum</name>
    <dbReference type="NCBI Taxonomy" id="1784713"/>
    <lineage>
        <taxon>Bacteria</taxon>
        <taxon>Pseudomonadati</taxon>
        <taxon>Bacteroidota</taxon>
        <taxon>Flavobacteriia</taxon>
        <taxon>Flavobacteriales</taxon>
        <taxon>Flavobacteriaceae</taxon>
        <taxon>Flavobacterium</taxon>
    </lineage>
</organism>
<dbReference type="RefSeq" id="WP_114678345.1">
    <property type="nucleotide sequence ID" value="NZ_CP031188.1"/>
</dbReference>
<protein>
    <recommendedName>
        <fullName evidence="4">Nicotinic acid mononucleotide adenyltransferase</fullName>
    </recommendedName>
</protein>
<name>A0A345HDC7_9FLAO</name>
<dbReference type="AlphaFoldDB" id="A0A345HDC7"/>
<reference evidence="2 3" key="1">
    <citation type="submission" date="2018-07" db="EMBL/GenBank/DDBJ databases">
        <title>Complete genome sequence of Flavobacterium arcticum type strain SM1502T.</title>
        <authorList>
            <person name="Li Y."/>
            <person name="Li D.-D."/>
        </authorList>
    </citation>
    <scope>NUCLEOTIDE SEQUENCE [LARGE SCALE GENOMIC DNA]</scope>
    <source>
        <strain evidence="2 3">SM1502</strain>
    </source>
</reference>
<dbReference type="EMBL" id="CP031188">
    <property type="protein sequence ID" value="AXG74587.1"/>
    <property type="molecule type" value="Genomic_DNA"/>
</dbReference>
<accession>A0A345HDC7</accession>
<dbReference type="KEGG" id="fat:DVK85_10210"/>
<evidence type="ECO:0000313" key="3">
    <source>
        <dbReference type="Proteomes" id="UP000253951"/>
    </source>
</evidence>
<evidence type="ECO:0000256" key="1">
    <source>
        <dbReference type="SAM" id="SignalP"/>
    </source>
</evidence>
<feature type="chain" id="PRO_5016807016" description="Nicotinic acid mononucleotide adenyltransferase" evidence="1">
    <location>
        <begin position="20"/>
        <end position="265"/>
    </location>
</feature>
<dbReference type="PROSITE" id="PS51257">
    <property type="entry name" value="PROKAR_LIPOPROTEIN"/>
    <property type="match status" value="1"/>
</dbReference>
<feature type="signal peptide" evidence="1">
    <location>
        <begin position="1"/>
        <end position="19"/>
    </location>
</feature>
<dbReference type="Proteomes" id="UP000253951">
    <property type="component" value="Chromosome"/>
</dbReference>
<keyword evidence="3" id="KW-1185">Reference proteome</keyword>
<keyword evidence="1" id="KW-0732">Signal</keyword>
<evidence type="ECO:0000313" key="2">
    <source>
        <dbReference type="EMBL" id="AXG74587.1"/>
    </source>
</evidence>
<gene>
    <name evidence="2" type="ORF">DVK85_10210</name>
</gene>
<proteinExistence type="predicted"/>
<sequence length="265" mass="29346">MKNKLLLFGLSLFVLSCSSDDSSPSVESVTDFLPLSDANYWSYDVTSDAEDGVGNDYLYIANDTVIGTITYKKFKTEDLAFGFFSNALSNNGVRKSGDELLLTGTASFNFSEELPFSIDATNLVIFKENATNNQVIGTLNGVIEEEYEGYVIAFQYELTTTAKENLDTYSINGETYANVKSMEIKLNLNAILQYDFNGIPLPITIMPQQDVVVSTQYYAENIGVVHVTTDLEYQLSDLSQYPIEVPIPESVAISQNEVLTSYSVE</sequence>